<gene>
    <name evidence="1" type="ORF">HII30_20025</name>
</gene>
<evidence type="ECO:0000313" key="2">
    <source>
        <dbReference type="Proteomes" id="UP000565468"/>
    </source>
</evidence>
<evidence type="ECO:0000313" key="1">
    <source>
        <dbReference type="EMBL" id="NMO98043.1"/>
    </source>
</evidence>
<dbReference type="RefSeq" id="WP_169506814.1">
    <property type="nucleotide sequence ID" value="NZ_JABBPN010000028.1"/>
</dbReference>
<comment type="caution">
    <text evidence="1">The sequence shown here is derived from an EMBL/GenBank/DDBJ whole genome shotgun (WGS) entry which is preliminary data.</text>
</comment>
<proteinExistence type="predicted"/>
<dbReference type="InterPro" id="IPR029058">
    <property type="entry name" value="AB_hydrolase_fold"/>
</dbReference>
<keyword evidence="1" id="KW-0378">Hydrolase</keyword>
<reference evidence="1 2" key="1">
    <citation type="submission" date="2020-04" db="EMBL/GenBank/DDBJ databases">
        <title>Paenibacillus algicola sp. nov., a novel marine bacterium producing alginate lyase.</title>
        <authorList>
            <person name="Huang H."/>
        </authorList>
    </citation>
    <scope>NUCLEOTIDE SEQUENCE [LARGE SCALE GENOMIC DNA]</scope>
    <source>
        <strain evidence="1 2">L7-75</strain>
    </source>
</reference>
<accession>A0A848MD88</accession>
<dbReference type="Gene3D" id="3.40.50.1820">
    <property type="entry name" value="alpha/beta hydrolase"/>
    <property type="match status" value="1"/>
</dbReference>
<dbReference type="Proteomes" id="UP000565468">
    <property type="component" value="Unassembled WGS sequence"/>
</dbReference>
<dbReference type="AlphaFoldDB" id="A0A848MD88"/>
<name>A0A848MD88_PAELE</name>
<dbReference type="EMBL" id="JABBPN010000028">
    <property type="protein sequence ID" value="NMO98043.1"/>
    <property type="molecule type" value="Genomic_DNA"/>
</dbReference>
<dbReference type="GO" id="GO:0016787">
    <property type="term" value="F:hydrolase activity"/>
    <property type="evidence" value="ECO:0007669"/>
    <property type="project" value="UniProtKB-KW"/>
</dbReference>
<organism evidence="1 2">
    <name type="scientific">Paenibacillus lemnae</name>
    <dbReference type="NCBI Taxonomy" id="1330551"/>
    <lineage>
        <taxon>Bacteria</taxon>
        <taxon>Bacillati</taxon>
        <taxon>Bacillota</taxon>
        <taxon>Bacilli</taxon>
        <taxon>Bacillales</taxon>
        <taxon>Paenibacillaceae</taxon>
        <taxon>Paenibacillus</taxon>
    </lineage>
</organism>
<dbReference type="SUPFAM" id="SSF53474">
    <property type="entry name" value="alpha/beta-Hydrolases"/>
    <property type="match status" value="1"/>
</dbReference>
<protein>
    <submittedName>
        <fullName evidence="1">Alpha/beta hydrolase</fullName>
    </submittedName>
</protein>
<keyword evidence="2" id="KW-1185">Reference proteome</keyword>
<sequence>MKVEAYLSSHSTCEESCHTTICFIAGVVTYRNNFEAAAREMSKQFPKVKILTIFPYGTANGTNRSSFLRLLGSQLTQAGYDINLSQSKRVRVVSELIRKHSPTGNRLILIGHSAGGVIAYRSGLLLEEKYKLSPAQIFAVGSPKFPLKDIPFNQRFTYITGQSLDRITRIGRWGIPGSRVYRGKPGREIQMNFNPANQGWRFHASYFLDSGWQDADQDFHANARDLVSKIAEICR</sequence>